<evidence type="ECO:0000313" key="1">
    <source>
        <dbReference type="EMBL" id="EAA17943.1"/>
    </source>
</evidence>
<protein>
    <submittedName>
        <fullName evidence="1">Uncharacterized protein</fullName>
    </submittedName>
</protein>
<comment type="caution">
    <text evidence="1">The sequence shown here is derived from an EMBL/GenBank/DDBJ whole genome shotgun (WGS) entry which is preliminary data.</text>
</comment>
<dbReference type="AlphaFoldDB" id="Q7RCD6"/>
<organism evidence="1 2">
    <name type="scientific">Plasmodium yoelii yoelii</name>
    <dbReference type="NCBI Taxonomy" id="73239"/>
    <lineage>
        <taxon>Eukaryota</taxon>
        <taxon>Sar</taxon>
        <taxon>Alveolata</taxon>
        <taxon>Apicomplexa</taxon>
        <taxon>Aconoidasida</taxon>
        <taxon>Haemosporida</taxon>
        <taxon>Plasmodiidae</taxon>
        <taxon>Plasmodium</taxon>
        <taxon>Plasmodium (Vinckeia)</taxon>
    </lineage>
</organism>
<sequence length="49" mass="5814">MTMIPFNKNPLLSKLKIRWICNQILLNINKLNQLEPINRTINNSIPRQL</sequence>
<proteinExistence type="predicted"/>
<reference evidence="1 2" key="1">
    <citation type="journal article" date="2002" name="Nature">
        <title>Genome sequence and comparative analysis of the model rodent malaria parasite Plasmodium yoelii yoelii.</title>
        <authorList>
            <person name="Carlton J.M."/>
            <person name="Angiuoli S.V."/>
            <person name="Suh B.B."/>
            <person name="Kooij T.W."/>
            <person name="Pertea M."/>
            <person name="Silva J.C."/>
            <person name="Ermolaeva M.D."/>
            <person name="Allen J.E."/>
            <person name="Selengut J.D."/>
            <person name="Koo H.L."/>
            <person name="Peterson J.D."/>
            <person name="Pop M."/>
            <person name="Kosack D.S."/>
            <person name="Shumway M.F."/>
            <person name="Bidwell S.L."/>
            <person name="Shallom S.J."/>
            <person name="van Aken S.E."/>
            <person name="Riedmuller S.B."/>
            <person name="Feldblyum T.V."/>
            <person name="Cho J.K."/>
            <person name="Quackenbush J."/>
            <person name="Sedegah M."/>
            <person name="Shoaibi A."/>
            <person name="Cummings L.M."/>
            <person name="Florens L."/>
            <person name="Yates J.R."/>
            <person name="Raine J.D."/>
            <person name="Sinden R.E."/>
            <person name="Harris M.A."/>
            <person name="Cunningham D.A."/>
            <person name="Preiser P.R."/>
            <person name="Bergman L.W."/>
            <person name="Vaidya A.B."/>
            <person name="van Lin L.H."/>
            <person name="Janse C.J."/>
            <person name="Waters A.P."/>
            <person name="Smith H.O."/>
            <person name="White O.R."/>
            <person name="Salzberg S.L."/>
            <person name="Venter J.C."/>
            <person name="Fraser C.M."/>
            <person name="Hoffman S.L."/>
            <person name="Gardner M.J."/>
            <person name="Carucci D.J."/>
        </authorList>
    </citation>
    <scope>NUCLEOTIDE SEQUENCE [LARGE SCALE GENOMIC DNA]</scope>
    <source>
        <strain evidence="1 2">17XNL</strain>
    </source>
</reference>
<dbReference type="Proteomes" id="UP000008553">
    <property type="component" value="Unassembled WGS sequence"/>
</dbReference>
<keyword evidence="2" id="KW-1185">Reference proteome</keyword>
<accession>Q7RCD6</accession>
<gene>
    <name evidence="1" type="ORF">PY05848</name>
</gene>
<name>Q7RCD6_PLAYO</name>
<dbReference type="EMBL" id="AABL01001913">
    <property type="protein sequence ID" value="EAA17943.1"/>
    <property type="molecule type" value="Genomic_DNA"/>
</dbReference>
<evidence type="ECO:0000313" key="2">
    <source>
        <dbReference type="Proteomes" id="UP000008553"/>
    </source>
</evidence>
<dbReference type="PaxDb" id="73239-Q7RCD6"/>
<dbReference type="InParanoid" id="Q7RCD6"/>